<gene>
    <name evidence="1" type="ORF">Pint_27249</name>
</gene>
<comment type="caution">
    <text evidence="1">The sequence shown here is derived from an EMBL/GenBank/DDBJ whole genome shotgun (WGS) entry which is preliminary data.</text>
</comment>
<name>A0ACC0YT83_9ROSI</name>
<evidence type="ECO:0000313" key="2">
    <source>
        <dbReference type="Proteomes" id="UP001163603"/>
    </source>
</evidence>
<dbReference type="EMBL" id="CM047740">
    <property type="protein sequence ID" value="KAJ0040757.1"/>
    <property type="molecule type" value="Genomic_DNA"/>
</dbReference>
<evidence type="ECO:0000313" key="1">
    <source>
        <dbReference type="EMBL" id="KAJ0040757.1"/>
    </source>
</evidence>
<sequence>MASGLSVFLLTLYIQILVMRAVTNPQEFAALKSLKHHWRNTPPDWVGDDPCGSSWEGIRCDNSSVTSIVLSGIGLRGKLPADIQNLPELGTLDLSQNKRLSGTLPPSIGNLTKLVNLSLTECSFHGLIPDTLGSLTQLVNLYLNSNNFSGPIPASIGNLTNLVLLDLTDNQLNGTIPVSNETSPGLDGLVNALHFHFGRNQLTGPVSLSLFNSEMKLMHVLFDNNNFTGSIPTSLEHLQNLQVIRMDKNSFNGTVSFNFTSFPNITTMQVDYAEKYLSNNQLTGPLPNLTGLSKLSYVDMSNNSFEGSTIPPGFSSLQSLTTLVMENTNLRGPIPVELFSLPWLESVILKNNQLNESLDIGTSYGSQLHLIDVQNNSIEYFVVTGYNKSLNLQNNPICEQSVEKSCLAPQVPSSSPSTPPNNCVPNCSNSPIVGILIFRSFSFSNWENTSYYNFLRDKFMESFKSSNLPVDSMTFRFVTGNDYLELEVKVFPSGSNRFNITTFSMISSQLNNINFVNLSPNYGPSYYINHSNYFPEKKSQIWVMIGATVGGFILVVLLLSGMYAIRQRKKARRATKLNDPFASWNPNDTTTSPPIINAPRRFSFKELKKCTKNFSDTNILGTGGYGQVYKGKLETGLEVAIKRAKQGSLQSRHQFKSEIEMLSRAHHKNIVSLVGYCYEQSEQMLVYEFIQNGTLKDSLSGISGIKLSWTQRLRIAIDSARGLAYLHDHTNPSIIHRDIKSNNILLDYHLTAKVADFGISKTLDGIENSRVTTEVKGTRDTLSGLENFVDLAMRCVEDLGANRPTMSEVVKQIEDILRLADSEPPSKSSVFSISFN</sequence>
<organism evidence="1 2">
    <name type="scientific">Pistacia integerrima</name>
    <dbReference type="NCBI Taxonomy" id="434235"/>
    <lineage>
        <taxon>Eukaryota</taxon>
        <taxon>Viridiplantae</taxon>
        <taxon>Streptophyta</taxon>
        <taxon>Embryophyta</taxon>
        <taxon>Tracheophyta</taxon>
        <taxon>Spermatophyta</taxon>
        <taxon>Magnoliopsida</taxon>
        <taxon>eudicotyledons</taxon>
        <taxon>Gunneridae</taxon>
        <taxon>Pentapetalae</taxon>
        <taxon>rosids</taxon>
        <taxon>malvids</taxon>
        <taxon>Sapindales</taxon>
        <taxon>Anacardiaceae</taxon>
        <taxon>Pistacia</taxon>
    </lineage>
</organism>
<protein>
    <submittedName>
        <fullName evidence="1">Uncharacterized protein</fullName>
    </submittedName>
</protein>
<accession>A0ACC0YT83</accession>
<keyword evidence="2" id="KW-1185">Reference proteome</keyword>
<proteinExistence type="predicted"/>
<dbReference type="Proteomes" id="UP001163603">
    <property type="component" value="Chromosome 5"/>
</dbReference>
<reference evidence="2" key="1">
    <citation type="journal article" date="2023" name="G3 (Bethesda)">
        <title>Genome assembly and association tests identify interacting loci associated with vigor, precocity, and sex in interspecific pistachio rootstocks.</title>
        <authorList>
            <person name="Palmer W."/>
            <person name="Jacygrad E."/>
            <person name="Sagayaradj S."/>
            <person name="Cavanaugh K."/>
            <person name="Han R."/>
            <person name="Bertier L."/>
            <person name="Beede B."/>
            <person name="Kafkas S."/>
            <person name="Golino D."/>
            <person name="Preece J."/>
            <person name="Michelmore R."/>
        </authorList>
    </citation>
    <scope>NUCLEOTIDE SEQUENCE [LARGE SCALE GENOMIC DNA]</scope>
</reference>